<keyword evidence="2" id="KW-0547">Nucleotide-binding</keyword>
<evidence type="ECO:0000313" key="3">
    <source>
        <dbReference type="Proteomes" id="UP000018936"/>
    </source>
</evidence>
<keyword evidence="1" id="KW-0812">Transmembrane</keyword>
<sequence length="176" mass="20209">DIRLELQNSTDIINQLIILARLSINISSCVLLDRIQPGKTVEEMEMMAKDLFLRNELFAINYTIRMSSKISQTTKRIREKVWTGGPHNSASQSQIYSRAFVYIQDSIDRAIIELQTGKSAEEIAVQVQATPYPCYNKDMFLTSVTYSLPFTLMAAWTLFIASFVKKLVQEKDLRLY</sequence>
<dbReference type="GO" id="GO:0034191">
    <property type="term" value="F:apolipoprotein A-I receptor binding"/>
    <property type="evidence" value="ECO:0007669"/>
    <property type="project" value="TreeGrafter"/>
</dbReference>
<accession>V8N6V7</accession>
<dbReference type="Proteomes" id="UP000018936">
    <property type="component" value="Unassembled WGS sequence"/>
</dbReference>
<dbReference type="GO" id="GO:0005524">
    <property type="term" value="F:ATP binding"/>
    <property type="evidence" value="ECO:0007669"/>
    <property type="project" value="UniProtKB-KW"/>
</dbReference>
<feature type="non-terminal residue" evidence="2">
    <location>
        <position position="176"/>
    </location>
</feature>
<dbReference type="GO" id="GO:0016020">
    <property type="term" value="C:membrane"/>
    <property type="evidence" value="ECO:0007669"/>
    <property type="project" value="InterPro"/>
</dbReference>
<keyword evidence="1" id="KW-1133">Transmembrane helix</keyword>
<dbReference type="AlphaFoldDB" id="V8N6V7"/>
<dbReference type="PANTHER" id="PTHR19229:SF29">
    <property type="entry name" value="GLUCOSYLCERAMIDE TRANSPORTER ABCA12"/>
    <property type="match status" value="1"/>
</dbReference>
<organism evidence="2 3">
    <name type="scientific">Ophiophagus hannah</name>
    <name type="common">King cobra</name>
    <name type="synonym">Naja hannah</name>
    <dbReference type="NCBI Taxonomy" id="8665"/>
    <lineage>
        <taxon>Eukaryota</taxon>
        <taxon>Metazoa</taxon>
        <taxon>Chordata</taxon>
        <taxon>Craniata</taxon>
        <taxon>Vertebrata</taxon>
        <taxon>Euteleostomi</taxon>
        <taxon>Lepidosauria</taxon>
        <taxon>Squamata</taxon>
        <taxon>Bifurcata</taxon>
        <taxon>Unidentata</taxon>
        <taxon>Episquamata</taxon>
        <taxon>Toxicofera</taxon>
        <taxon>Serpentes</taxon>
        <taxon>Colubroidea</taxon>
        <taxon>Elapidae</taxon>
        <taxon>Elapinae</taxon>
        <taxon>Ophiophagus</taxon>
    </lineage>
</organism>
<evidence type="ECO:0000256" key="1">
    <source>
        <dbReference type="SAM" id="Phobius"/>
    </source>
</evidence>
<protein>
    <submittedName>
        <fullName evidence="2">ATP-binding cassette sub-family A member 12</fullName>
    </submittedName>
</protein>
<dbReference type="InterPro" id="IPR026082">
    <property type="entry name" value="ABCA"/>
</dbReference>
<dbReference type="PANTHER" id="PTHR19229">
    <property type="entry name" value="ATP-BINDING CASSETTE TRANSPORTER SUBFAMILY A ABCA"/>
    <property type="match status" value="1"/>
</dbReference>
<keyword evidence="1" id="KW-0472">Membrane</keyword>
<comment type="caution">
    <text evidence="2">The sequence shown here is derived from an EMBL/GenBank/DDBJ whole genome shotgun (WGS) entry which is preliminary data.</text>
</comment>
<feature type="non-terminal residue" evidence="2">
    <location>
        <position position="1"/>
    </location>
</feature>
<proteinExistence type="predicted"/>
<dbReference type="GO" id="GO:0005319">
    <property type="term" value="F:lipid transporter activity"/>
    <property type="evidence" value="ECO:0007669"/>
    <property type="project" value="TreeGrafter"/>
</dbReference>
<keyword evidence="3" id="KW-1185">Reference proteome</keyword>
<keyword evidence="2" id="KW-0067">ATP-binding</keyword>
<reference evidence="2 3" key="1">
    <citation type="journal article" date="2013" name="Proc. Natl. Acad. Sci. U.S.A.">
        <title>The king cobra genome reveals dynamic gene evolution and adaptation in the snake venom system.</title>
        <authorList>
            <person name="Vonk F.J."/>
            <person name="Casewell N.R."/>
            <person name="Henkel C.V."/>
            <person name="Heimberg A.M."/>
            <person name="Jansen H.J."/>
            <person name="McCleary R.J."/>
            <person name="Kerkkamp H.M."/>
            <person name="Vos R.A."/>
            <person name="Guerreiro I."/>
            <person name="Calvete J.J."/>
            <person name="Wuster W."/>
            <person name="Woods A.E."/>
            <person name="Logan J.M."/>
            <person name="Harrison R.A."/>
            <person name="Castoe T.A."/>
            <person name="de Koning A.P."/>
            <person name="Pollock D.D."/>
            <person name="Yandell M."/>
            <person name="Calderon D."/>
            <person name="Renjifo C."/>
            <person name="Currier R.B."/>
            <person name="Salgado D."/>
            <person name="Pla D."/>
            <person name="Sanz L."/>
            <person name="Hyder A.S."/>
            <person name="Ribeiro J.M."/>
            <person name="Arntzen J.W."/>
            <person name="van den Thillart G.E."/>
            <person name="Boetzer M."/>
            <person name="Pirovano W."/>
            <person name="Dirks R.P."/>
            <person name="Spaink H.P."/>
            <person name="Duboule D."/>
            <person name="McGlinn E."/>
            <person name="Kini R.M."/>
            <person name="Richardson M.K."/>
        </authorList>
    </citation>
    <scope>NUCLEOTIDE SEQUENCE</scope>
    <source>
        <tissue evidence="2">Blood</tissue>
    </source>
</reference>
<dbReference type="OrthoDB" id="10255969at2759"/>
<feature type="transmembrane region" description="Helical" evidence="1">
    <location>
        <begin position="144"/>
        <end position="164"/>
    </location>
</feature>
<name>V8N6V7_OPHHA</name>
<dbReference type="EMBL" id="AZIM01007664">
    <property type="protein sequence ID" value="ETE57845.1"/>
    <property type="molecule type" value="Genomic_DNA"/>
</dbReference>
<evidence type="ECO:0000313" key="2">
    <source>
        <dbReference type="EMBL" id="ETE57845.1"/>
    </source>
</evidence>
<gene>
    <name evidence="2" type="primary">ABCA12</name>
    <name evidence="2" type="ORF">L345_16434</name>
</gene>
<dbReference type="GO" id="GO:0140359">
    <property type="term" value="F:ABC-type transporter activity"/>
    <property type="evidence" value="ECO:0007669"/>
    <property type="project" value="InterPro"/>
</dbReference>